<keyword evidence="2" id="KW-1185">Reference proteome</keyword>
<evidence type="ECO:0000313" key="1">
    <source>
        <dbReference type="EMBL" id="RKS57100.1"/>
    </source>
</evidence>
<dbReference type="PANTHER" id="PTHR35370">
    <property type="entry name" value="CYTOPLASMIC PROTEIN-RELATED-RELATED"/>
    <property type="match status" value="1"/>
</dbReference>
<dbReference type="EMBL" id="RBLJ01000004">
    <property type="protein sequence ID" value="RKS57100.1"/>
    <property type="molecule type" value="Genomic_DNA"/>
</dbReference>
<dbReference type="PANTHER" id="PTHR35370:SF1">
    <property type="entry name" value="TYPE VI SECRETION SYSTEM COMPONENT TSSF1"/>
    <property type="match status" value="1"/>
</dbReference>
<name>A0ABX9SKW3_9GAMM</name>
<accession>A0ABX9SKW3</accession>
<proteinExistence type="predicted"/>
<sequence length="591" mass="68082">MLLGMRSFAAALQLEIYWVYMRQLAREIVKESPHLANFISEGAGDPDAERLIQGFALLTSRLRYVIDDDFPEITLGMLARVWPMAMCPLPPTSVVQFLPTGKNKNYLGAMTLPAGTPVFAAREQQEIQFETCCPVHIEPLTVIDRQLSTTEDYSEITLTLHYSGNTAAWQSQPLDFFLGSDRQQAAQLALWIDYYLCDVQLRTQDKTITLRDSYPVSALWGTERQVPILPSPKIDRFSVLQLIMEYYYLPHVHDFVTINIQNGCRSVTLNKDQTFQLILRFEGNLTLSDISQAFLLGCAPVRQLEQMTSVAIPINSESSHYEIPLRADERLFKLNHVYMSTEPKHQARGQPCRYLPIEQFSPISHFLPDAEFLYYYQLSTECDILQRTRHELNFYDCHGERANHLPSQSIFCQFTGYRQQAANLDIGDINRPGENTTALTVRNITPVSACYPSMTEDRSAWPLFSGFSCSPWMMFKTHSVQDFLRVFDFSADRLMSKRLREHINGIVRLEHIPIDRLDRGIPVRGSKLILTLNPDCYTNEGEMYQFSVLMTRLMTFFISMETFLVMTVIDDHTKEVLWDFQDLMHGLHFCM</sequence>
<evidence type="ECO:0000313" key="2">
    <source>
        <dbReference type="Proteomes" id="UP000280955"/>
    </source>
</evidence>
<organism evidence="1 2">
    <name type="scientific">Photorhabdus asymbiotica</name>
    <dbReference type="NCBI Taxonomy" id="291112"/>
    <lineage>
        <taxon>Bacteria</taxon>
        <taxon>Pseudomonadati</taxon>
        <taxon>Pseudomonadota</taxon>
        <taxon>Gammaproteobacteria</taxon>
        <taxon>Enterobacterales</taxon>
        <taxon>Morganellaceae</taxon>
        <taxon>Photorhabdus</taxon>
    </lineage>
</organism>
<dbReference type="InterPro" id="IPR010272">
    <property type="entry name" value="T6SS_TssF"/>
</dbReference>
<dbReference type="Proteomes" id="UP000280955">
    <property type="component" value="Unassembled WGS sequence"/>
</dbReference>
<reference evidence="1 2" key="1">
    <citation type="submission" date="2018-10" db="EMBL/GenBank/DDBJ databases">
        <title>Genomic Encyclopedia of Archaeal and Bacterial Type Strains, Phase II (KMG-II): from individual species to whole genera.</title>
        <authorList>
            <person name="Goeker M."/>
        </authorList>
    </citation>
    <scope>NUCLEOTIDE SEQUENCE [LARGE SCALE GENOMIC DNA]</scope>
    <source>
        <strain evidence="1 2">DSM 15149</strain>
    </source>
</reference>
<protein>
    <submittedName>
        <fullName evidence="1">Type VI secretion system protein ImpG</fullName>
    </submittedName>
</protein>
<gene>
    <name evidence="1" type="ORF">BDD30_3741</name>
</gene>
<dbReference type="Pfam" id="PF05947">
    <property type="entry name" value="T6SS_TssF"/>
    <property type="match status" value="1"/>
</dbReference>
<comment type="caution">
    <text evidence="1">The sequence shown here is derived from an EMBL/GenBank/DDBJ whole genome shotgun (WGS) entry which is preliminary data.</text>
</comment>